<dbReference type="Proteomes" id="UP000324907">
    <property type="component" value="Unassembled WGS sequence"/>
</dbReference>
<feature type="region of interest" description="Disordered" evidence="1">
    <location>
        <begin position="440"/>
        <end position="504"/>
    </location>
</feature>
<evidence type="ECO:0000313" key="2">
    <source>
        <dbReference type="EMBL" id="KAA0168697.1"/>
    </source>
</evidence>
<protein>
    <submittedName>
        <fullName evidence="2">Uncharacterized protein</fullName>
    </submittedName>
</protein>
<sequence length="523" mass="53424">MDSGSDADDIYGDDAESQASYEFIDDDDEEDDPVVVDAGGPDSLGRPPELQTWQSALHESLSAAPSSSGAPGADERKAARDYRTRVVALERKAATRAAMLVLRGPLNRLCNAARVVAAERLGAAAGDSAPSALAMLDAHQEKALGMLDITGQDVPYCMGALELNGWDRQRAINWHLGGAAASSVHFRRIVDKYSRAIDTRVGGGAAATSDPDLRLSESGRAALSLLDCSPADARQAKPVAVFSVAGHGATMASCAARPAGTGESAHIADVGTPASANVTLGFLPKRLVGGTLLRLSASSVEAREAGAGPDSLAVEFETTDYCNVYVCVSRSLVFGGFAPRWLHRQGFRVCTDCAVVAAREAHGCFVVYRAAALNPKRWRLGNNATEVPPDARVPGCMYFVVVTALDPEDAAGVQLATAPESVDPVADLVAVVSAGRGAAPSSALTPPAGAPRAGVPPSSSSSSSSSSASSAAAAAGGSSLGAEPSRGSITAGAAAGRSDSYMSPVQRVASSLMPSFTGGGWPS</sequence>
<evidence type="ECO:0000313" key="3">
    <source>
        <dbReference type="Proteomes" id="UP000324907"/>
    </source>
</evidence>
<evidence type="ECO:0000256" key="1">
    <source>
        <dbReference type="SAM" id="MobiDB-lite"/>
    </source>
</evidence>
<feature type="compositionally biased region" description="Low complexity" evidence="1">
    <location>
        <begin position="446"/>
        <end position="485"/>
    </location>
</feature>
<accession>A0A5A8DVQ0</accession>
<feature type="compositionally biased region" description="Acidic residues" evidence="1">
    <location>
        <begin position="23"/>
        <end position="34"/>
    </location>
</feature>
<dbReference type="AlphaFoldDB" id="A0A5A8DVQ0"/>
<feature type="compositionally biased region" description="Low complexity" evidence="1">
    <location>
        <begin position="55"/>
        <end position="72"/>
    </location>
</feature>
<organism evidence="2 3">
    <name type="scientific">Cafeteria roenbergensis</name>
    <name type="common">Marine flagellate</name>
    <dbReference type="NCBI Taxonomy" id="33653"/>
    <lineage>
        <taxon>Eukaryota</taxon>
        <taxon>Sar</taxon>
        <taxon>Stramenopiles</taxon>
        <taxon>Bigyra</taxon>
        <taxon>Opalozoa</taxon>
        <taxon>Bicosoecida</taxon>
        <taxon>Cafeteriaceae</taxon>
        <taxon>Cafeteria</taxon>
    </lineage>
</organism>
<comment type="caution">
    <text evidence="2">The sequence shown here is derived from an EMBL/GenBank/DDBJ whole genome shotgun (WGS) entry which is preliminary data.</text>
</comment>
<proteinExistence type="predicted"/>
<reference evidence="2 3" key="1">
    <citation type="submission" date="2019-07" db="EMBL/GenBank/DDBJ databases">
        <title>Genomes of Cafeteria roenbergensis.</title>
        <authorList>
            <person name="Fischer M.G."/>
            <person name="Hackl T."/>
            <person name="Roman M."/>
        </authorList>
    </citation>
    <scope>NUCLEOTIDE SEQUENCE [LARGE SCALE GENOMIC DNA]</scope>
    <source>
        <strain evidence="2 3">RCC970-E3</strain>
    </source>
</reference>
<name>A0A5A8DVQ0_CAFRO</name>
<dbReference type="EMBL" id="VLTL01000027">
    <property type="protein sequence ID" value="KAA0168697.1"/>
    <property type="molecule type" value="Genomic_DNA"/>
</dbReference>
<gene>
    <name evidence="2" type="ORF">FNF28_02436</name>
</gene>
<feature type="compositionally biased region" description="Acidic residues" evidence="1">
    <location>
        <begin position="1"/>
        <end position="16"/>
    </location>
</feature>
<feature type="region of interest" description="Disordered" evidence="1">
    <location>
        <begin position="1"/>
        <end position="81"/>
    </location>
</feature>